<keyword evidence="2" id="KW-1185">Reference proteome</keyword>
<organism evidence="1 2">
    <name type="scientific">Magnetospirillum aberrantis SpK</name>
    <dbReference type="NCBI Taxonomy" id="908842"/>
    <lineage>
        <taxon>Bacteria</taxon>
        <taxon>Pseudomonadati</taxon>
        <taxon>Pseudomonadota</taxon>
        <taxon>Alphaproteobacteria</taxon>
        <taxon>Rhodospirillales</taxon>
        <taxon>Rhodospirillaceae</taxon>
        <taxon>Magnetospirillum</taxon>
    </lineage>
</organism>
<dbReference type="Proteomes" id="UP000480684">
    <property type="component" value="Unassembled WGS sequence"/>
</dbReference>
<proteinExistence type="predicted"/>
<dbReference type="EMBL" id="JAAIYP010000034">
    <property type="protein sequence ID" value="NFV80029.1"/>
    <property type="molecule type" value="Genomic_DNA"/>
</dbReference>
<sequence>MSTSLDVIAQKAAALIVEEVQAAGYRYRPGHHRSTSTAVLEMHIEAVIAAWMELHLRPPTAGG</sequence>
<gene>
    <name evidence="1" type="ORF">G4223_07895</name>
</gene>
<evidence type="ECO:0000313" key="1">
    <source>
        <dbReference type="EMBL" id="NFV80029.1"/>
    </source>
</evidence>
<accession>A0A7C9UVH5</accession>
<evidence type="ECO:0000313" key="2">
    <source>
        <dbReference type="Proteomes" id="UP000480684"/>
    </source>
</evidence>
<reference evidence="1 2" key="1">
    <citation type="submission" date="2020-02" db="EMBL/GenBank/DDBJ databases">
        <authorList>
            <person name="Dziuba M."/>
            <person name="Kuznetsov B."/>
            <person name="Mardanov A."/>
            <person name="Ravin N."/>
            <person name="Grouzdev D."/>
        </authorList>
    </citation>
    <scope>NUCLEOTIDE SEQUENCE [LARGE SCALE GENOMIC DNA]</scope>
    <source>
        <strain evidence="1 2">SpK</strain>
    </source>
</reference>
<name>A0A7C9UVH5_9PROT</name>
<dbReference type="AlphaFoldDB" id="A0A7C9UVH5"/>
<dbReference type="RefSeq" id="WP_163677414.1">
    <property type="nucleotide sequence ID" value="NZ_JAAIYP010000034.1"/>
</dbReference>
<protein>
    <submittedName>
        <fullName evidence="1">Uncharacterized protein</fullName>
    </submittedName>
</protein>
<comment type="caution">
    <text evidence="1">The sequence shown here is derived from an EMBL/GenBank/DDBJ whole genome shotgun (WGS) entry which is preliminary data.</text>
</comment>